<name>A0A5B0S0F9_PUCGR</name>
<gene>
    <name evidence="1" type="ORF">PGT21_027267</name>
    <name evidence="2" type="ORF">PGTUg99_017965</name>
</gene>
<proteinExistence type="predicted"/>
<dbReference type="AlphaFoldDB" id="A0A5B0S0F9"/>
<comment type="caution">
    <text evidence="2">The sequence shown here is derived from an EMBL/GenBank/DDBJ whole genome shotgun (WGS) entry which is preliminary data.</text>
</comment>
<protein>
    <submittedName>
        <fullName evidence="2">Uncharacterized protein</fullName>
    </submittedName>
</protein>
<dbReference type="EMBL" id="VSWC01000183">
    <property type="protein sequence ID" value="KAA1069528.1"/>
    <property type="molecule type" value="Genomic_DNA"/>
</dbReference>
<evidence type="ECO:0000313" key="1">
    <source>
        <dbReference type="EMBL" id="KAA1069528.1"/>
    </source>
</evidence>
<dbReference type="Proteomes" id="UP000325313">
    <property type="component" value="Unassembled WGS sequence"/>
</dbReference>
<keyword evidence="3" id="KW-1185">Reference proteome</keyword>
<reference evidence="3 4" key="1">
    <citation type="submission" date="2019-05" db="EMBL/GenBank/DDBJ databases">
        <title>Emergence of the Ug99 lineage of the wheat stem rust pathogen through somatic hybridization.</title>
        <authorList>
            <person name="Li F."/>
            <person name="Upadhyaya N.M."/>
            <person name="Sperschneider J."/>
            <person name="Matny O."/>
            <person name="Nguyen-Phuc H."/>
            <person name="Mago R."/>
            <person name="Raley C."/>
            <person name="Miller M.E."/>
            <person name="Silverstein K.A.T."/>
            <person name="Henningsen E."/>
            <person name="Hirsch C.D."/>
            <person name="Visser B."/>
            <person name="Pretorius Z.A."/>
            <person name="Steffenson B.J."/>
            <person name="Schwessinger B."/>
            <person name="Dodds P.N."/>
            <person name="Figueroa M."/>
        </authorList>
    </citation>
    <scope>NUCLEOTIDE SEQUENCE [LARGE SCALE GENOMIC DNA]</scope>
    <source>
        <strain evidence="1">21-0</strain>
        <strain evidence="2 4">Ug99</strain>
    </source>
</reference>
<evidence type="ECO:0000313" key="4">
    <source>
        <dbReference type="Proteomes" id="UP000325313"/>
    </source>
</evidence>
<dbReference type="EMBL" id="VDEP01000105">
    <property type="protein sequence ID" value="KAA1130969.1"/>
    <property type="molecule type" value="Genomic_DNA"/>
</dbReference>
<evidence type="ECO:0000313" key="2">
    <source>
        <dbReference type="EMBL" id="KAA1130969.1"/>
    </source>
</evidence>
<organism evidence="2 4">
    <name type="scientific">Puccinia graminis f. sp. tritici</name>
    <dbReference type="NCBI Taxonomy" id="56615"/>
    <lineage>
        <taxon>Eukaryota</taxon>
        <taxon>Fungi</taxon>
        <taxon>Dikarya</taxon>
        <taxon>Basidiomycota</taxon>
        <taxon>Pucciniomycotina</taxon>
        <taxon>Pucciniomycetes</taxon>
        <taxon>Pucciniales</taxon>
        <taxon>Pucciniaceae</taxon>
        <taxon>Puccinia</taxon>
    </lineage>
</organism>
<dbReference type="Proteomes" id="UP000324748">
    <property type="component" value="Unassembled WGS sequence"/>
</dbReference>
<accession>A0A5B0S0F9</accession>
<sequence length="55" mass="6046">MDTDIEIRAAYQFPHLGPDVVRGPAEESTGNYSGFIHPSLRWETNGQSQVVNGLS</sequence>
<evidence type="ECO:0000313" key="3">
    <source>
        <dbReference type="Proteomes" id="UP000324748"/>
    </source>
</evidence>